<comment type="subunit">
    <text evidence="11">Component of the ubiquinol-cytochrome c oxidoreductase (cytochrome b-c1 complex, complex III, CIII), a multisubunit enzyme composed of 3 respiratory subunits cytochrome b, cytochrome c1 and Rieske protein, 2 core protein subunits, and additional low-molecular weight protein subunits.</text>
</comment>
<keyword evidence="5" id="KW-0812">Transmembrane</keyword>
<dbReference type="Gene3D" id="1.20.5.260">
    <property type="entry name" value="Cytochrome b-c1 complex subunit 9"/>
    <property type="match status" value="1"/>
</dbReference>
<evidence type="ECO:0000256" key="4">
    <source>
        <dbReference type="ARBA" id="ARBA00022660"/>
    </source>
</evidence>
<dbReference type="PANTHER" id="PTHR12980:SF0">
    <property type="entry name" value="CYTOCHROME B-C1 COMPLEX SUBUNIT 9"/>
    <property type="match status" value="1"/>
</dbReference>
<dbReference type="InterPro" id="IPR036656">
    <property type="entry name" value="QCR9_sf"/>
</dbReference>
<evidence type="ECO:0000313" key="13">
    <source>
        <dbReference type="Proteomes" id="UP000494165"/>
    </source>
</evidence>
<dbReference type="GO" id="GO:0006122">
    <property type="term" value="P:mitochondrial electron transport, ubiquinol to cytochrome c"/>
    <property type="evidence" value="ECO:0007669"/>
    <property type="project" value="UniProtKB-UniRule"/>
</dbReference>
<dbReference type="InterPro" id="IPR008027">
    <property type="entry name" value="QCR9"/>
</dbReference>
<comment type="similarity">
    <text evidence="2 11">Belongs to the UQCR10/QCR9 family.</text>
</comment>
<evidence type="ECO:0000256" key="7">
    <source>
        <dbReference type="ARBA" id="ARBA00022982"/>
    </source>
</evidence>
<keyword evidence="9 11" id="KW-0496">Mitochondrion</keyword>
<evidence type="ECO:0000256" key="6">
    <source>
        <dbReference type="ARBA" id="ARBA00022792"/>
    </source>
</evidence>
<evidence type="ECO:0000256" key="11">
    <source>
        <dbReference type="RuleBase" id="RU368056"/>
    </source>
</evidence>
<comment type="function">
    <text evidence="11">Component of the ubiquinol-cytochrome c oxidoreductase, a multisubunit transmembrane complex that is part of the mitochondrial electron transport chain which drives oxidative phosphorylation. The complex plays an important role in the uptake of multiple carbon sources present in different host niches.</text>
</comment>
<keyword evidence="6 11" id="KW-0999">Mitochondrion inner membrane</keyword>
<proteinExistence type="inferred from homology"/>
<evidence type="ECO:0000256" key="2">
    <source>
        <dbReference type="ARBA" id="ARBA00007856"/>
    </source>
</evidence>
<keyword evidence="3 11" id="KW-0813">Transport</keyword>
<evidence type="ECO:0000256" key="1">
    <source>
        <dbReference type="ARBA" id="ARBA00004434"/>
    </source>
</evidence>
<dbReference type="AlphaFoldDB" id="A0A8S1C3C4"/>
<keyword evidence="4 11" id="KW-0679">Respiratory chain</keyword>
<evidence type="ECO:0000313" key="12">
    <source>
        <dbReference type="EMBL" id="CAB3365348.1"/>
    </source>
</evidence>
<dbReference type="EMBL" id="CADEPI010000020">
    <property type="protein sequence ID" value="CAB3365348.1"/>
    <property type="molecule type" value="Genomic_DNA"/>
</dbReference>
<evidence type="ECO:0000256" key="9">
    <source>
        <dbReference type="ARBA" id="ARBA00023128"/>
    </source>
</evidence>
<reference evidence="12 13" key="1">
    <citation type="submission" date="2020-04" db="EMBL/GenBank/DDBJ databases">
        <authorList>
            <person name="Alioto T."/>
            <person name="Alioto T."/>
            <person name="Gomez Garrido J."/>
        </authorList>
    </citation>
    <scope>NUCLEOTIDE SEQUENCE [LARGE SCALE GENOMIC DNA]</scope>
</reference>
<name>A0A8S1C3C4_9INSE</name>
<keyword evidence="10" id="KW-0472">Membrane</keyword>
<dbReference type="PANTHER" id="PTHR12980">
    <property type="entry name" value="UBIQUINOL-CYTOCHROME C REDUCTASE COMPLEX, SUBUNIT X"/>
    <property type="match status" value="1"/>
</dbReference>
<dbReference type="FunFam" id="1.20.5.260:FF:000001">
    <property type="entry name" value="Cytochrome b-c1 complex subunit 9"/>
    <property type="match status" value="1"/>
</dbReference>
<dbReference type="GO" id="GO:0045275">
    <property type="term" value="C:respiratory chain complex III"/>
    <property type="evidence" value="ECO:0007669"/>
    <property type="project" value="UniProtKB-UniRule"/>
</dbReference>
<evidence type="ECO:0000256" key="10">
    <source>
        <dbReference type="ARBA" id="ARBA00023136"/>
    </source>
</evidence>
<gene>
    <name evidence="12" type="ORF">CLODIP_2_CD06142</name>
</gene>
<keyword evidence="8" id="KW-1133">Transmembrane helix</keyword>
<evidence type="ECO:0000256" key="5">
    <source>
        <dbReference type="ARBA" id="ARBA00022692"/>
    </source>
</evidence>
<organism evidence="12 13">
    <name type="scientific">Cloeon dipterum</name>
    <dbReference type="NCBI Taxonomy" id="197152"/>
    <lineage>
        <taxon>Eukaryota</taxon>
        <taxon>Metazoa</taxon>
        <taxon>Ecdysozoa</taxon>
        <taxon>Arthropoda</taxon>
        <taxon>Hexapoda</taxon>
        <taxon>Insecta</taxon>
        <taxon>Pterygota</taxon>
        <taxon>Palaeoptera</taxon>
        <taxon>Ephemeroptera</taxon>
        <taxon>Pisciforma</taxon>
        <taxon>Baetidae</taxon>
        <taxon>Cloeon</taxon>
    </lineage>
</organism>
<dbReference type="SUPFAM" id="SSF81514">
    <property type="entry name" value="Subunit X (non-heme 7 kDa protein) of cytochrome bc1 complex (Ubiquinol-cytochrome c reductase)"/>
    <property type="match status" value="1"/>
</dbReference>
<protein>
    <recommendedName>
        <fullName evidence="11">Complex III subunit 9</fullName>
    </recommendedName>
</protein>
<sequence length="60" mass="6929">MAGVGGFLYNALFKRTSTFALTIIAGSFFFERSFELLSDSIYDNINQGKLWKHIKDKYEQ</sequence>
<evidence type="ECO:0000256" key="8">
    <source>
        <dbReference type="ARBA" id="ARBA00022989"/>
    </source>
</evidence>
<keyword evidence="13" id="KW-1185">Reference proteome</keyword>
<dbReference type="Pfam" id="PF05365">
    <property type="entry name" value="UCR_UQCRX_QCR9"/>
    <property type="match status" value="1"/>
</dbReference>
<keyword evidence="7 11" id="KW-0249">Electron transport</keyword>
<dbReference type="Proteomes" id="UP000494165">
    <property type="component" value="Unassembled WGS sequence"/>
</dbReference>
<accession>A0A8S1C3C4</accession>
<dbReference type="GO" id="GO:0005743">
    <property type="term" value="C:mitochondrial inner membrane"/>
    <property type="evidence" value="ECO:0007669"/>
    <property type="project" value="UniProtKB-SubCell"/>
</dbReference>
<comment type="caution">
    <text evidence="12">The sequence shown here is derived from an EMBL/GenBank/DDBJ whole genome shotgun (WGS) entry which is preliminary data.</text>
</comment>
<evidence type="ECO:0000256" key="3">
    <source>
        <dbReference type="ARBA" id="ARBA00022448"/>
    </source>
</evidence>
<comment type="subcellular location">
    <subcellularLocation>
        <location evidence="1 11">Mitochondrion inner membrane</location>
        <topology evidence="1 11">Single-pass membrane protein</topology>
    </subcellularLocation>
</comment>